<reference evidence="2" key="1">
    <citation type="submission" date="2021-03" db="EMBL/GenBank/DDBJ databases">
        <title>Draft genome sequence of rust myrtle Austropuccinia psidii MF-1, a brazilian biotype.</title>
        <authorList>
            <person name="Quecine M.C."/>
            <person name="Pachon D.M.R."/>
            <person name="Bonatelli M.L."/>
            <person name="Correr F.H."/>
            <person name="Franceschini L.M."/>
            <person name="Leite T.F."/>
            <person name="Margarido G.R.A."/>
            <person name="Almeida C.A."/>
            <person name="Ferrarezi J.A."/>
            <person name="Labate C.A."/>
        </authorList>
    </citation>
    <scope>NUCLEOTIDE SEQUENCE</scope>
    <source>
        <strain evidence="2">MF-1</strain>
    </source>
</reference>
<feature type="compositionally biased region" description="Polar residues" evidence="1">
    <location>
        <begin position="1"/>
        <end position="11"/>
    </location>
</feature>
<accession>A0A9Q3BG60</accession>
<protein>
    <submittedName>
        <fullName evidence="2">Uncharacterized protein</fullName>
    </submittedName>
</protein>
<feature type="region of interest" description="Disordered" evidence="1">
    <location>
        <begin position="156"/>
        <end position="181"/>
    </location>
</feature>
<evidence type="ECO:0000313" key="2">
    <source>
        <dbReference type="EMBL" id="MBW0464689.1"/>
    </source>
</evidence>
<feature type="compositionally biased region" description="Basic and acidic residues" evidence="1">
    <location>
        <begin position="36"/>
        <end position="54"/>
    </location>
</feature>
<organism evidence="2 3">
    <name type="scientific">Austropuccinia psidii MF-1</name>
    <dbReference type="NCBI Taxonomy" id="1389203"/>
    <lineage>
        <taxon>Eukaryota</taxon>
        <taxon>Fungi</taxon>
        <taxon>Dikarya</taxon>
        <taxon>Basidiomycota</taxon>
        <taxon>Pucciniomycotina</taxon>
        <taxon>Pucciniomycetes</taxon>
        <taxon>Pucciniales</taxon>
        <taxon>Sphaerophragmiaceae</taxon>
        <taxon>Austropuccinia</taxon>
    </lineage>
</organism>
<feature type="region of interest" description="Disordered" evidence="1">
    <location>
        <begin position="1"/>
        <end position="56"/>
    </location>
</feature>
<dbReference type="AlphaFoldDB" id="A0A9Q3BG60"/>
<evidence type="ECO:0000256" key="1">
    <source>
        <dbReference type="SAM" id="MobiDB-lite"/>
    </source>
</evidence>
<name>A0A9Q3BG60_9BASI</name>
<proteinExistence type="predicted"/>
<gene>
    <name evidence="2" type="ORF">O181_004404</name>
</gene>
<sequence length="181" mass="21034">MKESSLSTTEENQLKKTKIKRNTSDIFFQGPNTEKMGIHEDSLTSHHHSGKENTKLNLGTKYFPLEKVKESQRELNEEISEEISKRQKKQHQEALSILSKMKELEIDGLLLTEQFPWEGYTNWQPLTNKNCNMELHKNIRRGSSMINPACKLAGRNKETKKLKKHQVTKRNPPKKKGNFFG</sequence>
<comment type="caution">
    <text evidence="2">The sequence shown here is derived from an EMBL/GenBank/DDBJ whole genome shotgun (WGS) entry which is preliminary data.</text>
</comment>
<feature type="compositionally biased region" description="Basic residues" evidence="1">
    <location>
        <begin position="158"/>
        <end position="181"/>
    </location>
</feature>
<keyword evidence="3" id="KW-1185">Reference proteome</keyword>
<dbReference type="Proteomes" id="UP000765509">
    <property type="component" value="Unassembled WGS sequence"/>
</dbReference>
<dbReference type="EMBL" id="AVOT02000852">
    <property type="protein sequence ID" value="MBW0464689.1"/>
    <property type="molecule type" value="Genomic_DNA"/>
</dbReference>
<evidence type="ECO:0000313" key="3">
    <source>
        <dbReference type="Proteomes" id="UP000765509"/>
    </source>
</evidence>